<feature type="compositionally biased region" description="Basic and acidic residues" evidence="1">
    <location>
        <begin position="251"/>
        <end position="260"/>
    </location>
</feature>
<keyword evidence="4" id="KW-1185">Reference proteome</keyword>
<name>A0A1E3PI89_9ASCO</name>
<keyword evidence="2" id="KW-0812">Transmembrane</keyword>
<keyword evidence="2" id="KW-0472">Membrane</keyword>
<gene>
    <name evidence="3" type="ORF">NADFUDRAFT_83201</name>
</gene>
<protein>
    <submittedName>
        <fullName evidence="3">Uncharacterized protein</fullName>
    </submittedName>
</protein>
<feature type="region of interest" description="Disordered" evidence="1">
    <location>
        <begin position="227"/>
        <end position="285"/>
    </location>
</feature>
<evidence type="ECO:0000256" key="2">
    <source>
        <dbReference type="SAM" id="Phobius"/>
    </source>
</evidence>
<reference evidence="3 4" key="1">
    <citation type="journal article" date="2016" name="Proc. Natl. Acad. Sci. U.S.A.">
        <title>Comparative genomics of biotechnologically important yeasts.</title>
        <authorList>
            <person name="Riley R."/>
            <person name="Haridas S."/>
            <person name="Wolfe K.H."/>
            <person name="Lopes M.R."/>
            <person name="Hittinger C.T."/>
            <person name="Goeker M."/>
            <person name="Salamov A.A."/>
            <person name="Wisecaver J.H."/>
            <person name="Long T.M."/>
            <person name="Calvey C.H."/>
            <person name="Aerts A.L."/>
            <person name="Barry K.W."/>
            <person name="Choi C."/>
            <person name="Clum A."/>
            <person name="Coughlan A.Y."/>
            <person name="Deshpande S."/>
            <person name="Douglass A.P."/>
            <person name="Hanson S.J."/>
            <person name="Klenk H.-P."/>
            <person name="LaButti K.M."/>
            <person name="Lapidus A."/>
            <person name="Lindquist E.A."/>
            <person name="Lipzen A.M."/>
            <person name="Meier-Kolthoff J.P."/>
            <person name="Ohm R.A."/>
            <person name="Otillar R.P."/>
            <person name="Pangilinan J.L."/>
            <person name="Peng Y."/>
            <person name="Rokas A."/>
            <person name="Rosa C.A."/>
            <person name="Scheuner C."/>
            <person name="Sibirny A.A."/>
            <person name="Slot J.C."/>
            <person name="Stielow J.B."/>
            <person name="Sun H."/>
            <person name="Kurtzman C.P."/>
            <person name="Blackwell M."/>
            <person name="Grigoriev I.V."/>
            <person name="Jeffries T.W."/>
        </authorList>
    </citation>
    <scope>NUCLEOTIDE SEQUENCE [LARGE SCALE GENOMIC DNA]</scope>
    <source>
        <strain evidence="3 4">DSM 6958</strain>
    </source>
</reference>
<evidence type="ECO:0000313" key="3">
    <source>
        <dbReference type="EMBL" id="ODQ65131.1"/>
    </source>
</evidence>
<feature type="transmembrane region" description="Helical" evidence="2">
    <location>
        <begin position="125"/>
        <end position="148"/>
    </location>
</feature>
<dbReference type="InterPro" id="IPR025187">
    <property type="entry name" value="DUF4112"/>
</dbReference>
<feature type="transmembrane region" description="Helical" evidence="2">
    <location>
        <begin position="81"/>
        <end position="104"/>
    </location>
</feature>
<dbReference type="PANTHER" id="PTHR35519:SF1">
    <property type="entry name" value="YALI0C06193P"/>
    <property type="match status" value="1"/>
</dbReference>
<proteinExistence type="predicted"/>
<dbReference type="PANTHER" id="PTHR35519">
    <property type="entry name" value="MEMBRANE PROTEINS"/>
    <property type="match status" value="1"/>
</dbReference>
<dbReference type="Proteomes" id="UP000095009">
    <property type="component" value="Unassembled WGS sequence"/>
</dbReference>
<keyword evidence="2" id="KW-1133">Transmembrane helix</keyword>
<dbReference type="EMBL" id="KV454410">
    <property type="protein sequence ID" value="ODQ65131.1"/>
    <property type="molecule type" value="Genomic_DNA"/>
</dbReference>
<dbReference type="AlphaFoldDB" id="A0A1E3PI89"/>
<dbReference type="Pfam" id="PF13430">
    <property type="entry name" value="DUF4112"/>
    <property type="match status" value="1"/>
</dbReference>
<evidence type="ECO:0000313" key="4">
    <source>
        <dbReference type="Proteomes" id="UP000095009"/>
    </source>
</evidence>
<organism evidence="3 4">
    <name type="scientific">Nadsonia fulvescens var. elongata DSM 6958</name>
    <dbReference type="NCBI Taxonomy" id="857566"/>
    <lineage>
        <taxon>Eukaryota</taxon>
        <taxon>Fungi</taxon>
        <taxon>Dikarya</taxon>
        <taxon>Ascomycota</taxon>
        <taxon>Saccharomycotina</taxon>
        <taxon>Dipodascomycetes</taxon>
        <taxon>Dipodascales</taxon>
        <taxon>Dipodascales incertae sedis</taxon>
        <taxon>Nadsonia</taxon>
    </lineage>
</organism>
<sequence>MDDILSGNNSDYNTGVDIWNEYAGEKFNTKDPFEEKLENGETRRRRAPEGSPPEVVKAWKRIQMMAWTHDRCCMGCYPVDLGFGLAPLVSIFPIIGPMFMYCIHAKLITRAEREFPVPQVLSAKLYSNILVDFLISITPVIGPLLAWLNACSTRNAAMIHTYLKKRAKEQQAQLGDFELVETMRPVNVLESCNANGRPPPGKTQSQVSNNRFQNLNVPTGQDQYLQSAPRQVSQLPLDTPPPQQPSLFSGERFKRSKLDPNAKLVAYKPTVGKPGRSGAQESGVI</sequence>
<evidence type="ECO:0000256" key="1">
    <source>
        <dbReference type="SAM" id="MobiDB-lite"/>
    </source>
</evidence>
<accession>A0A1E3PI89</accession>
<dbReference type="OrthoDB" id="2103474at2759"/>